<keyword evidence="5" id="KW-1185">Reference proteome</keyword>
<dbReference type="PROSITE" id="PS50983">
    <property type="entry name" value="FE_B12_PBP"/>
    <property type="match status" value="1"/>
</dbReference>
<dbReference type="Proteomes" id="UP000248330">
    <property type="component" value="Unassembled WGS sequence"/>
</dbReference>
<sequence length="288" mass="30641">MRRVFALMLALYAGATAAAERVVALAPHLAELACAVGACPRLVGVVAYTDAPEQAAALPRVGDAFSVNLEALLRLQPDLVLAWDGGTPAATVERLRGLGLAVETVAIRDLDGIGVALERVGVHIGAPGTAQAVDDFRARLQALRERYRDRAPLRAFYQTETAPAFSVNRRSPIHEALELCGARNVFADLPALAAAVGREAVIAARPDVVVHSQQEDPAAIADYWARLPRLPPSDPRRRVVVDGNTLTRQSPRMLDGIAELCEGLDRVRALAAAKDAAADAPRPTPSPR</sequence>
<feature type="chain" id="PRO_5016288919" evidence="2">
    <location>
        <begin position="19"/>
        <end position="288"/>
    </location>
</feature>
<evidence type="ECO:0000256" key="1">
    <source>
        <dbReference type="ARBA" id="ARBA00022729"/>
    </source>
</evidence>
<feature type="domain" description="Fe/B12 periplasmic-binding" evidence="3">
    <location>
        <begin position="21"/>
        <end position="268"/>
    </location>
</feature>
<gene>
    <name evidence="4" type="ORF">C8D93_102304</name>
</gene>
<organism evidence="4 5">
    <name type="scientific">Sinimarinibacterium flocculans</name>
    <dbReference type="NCBI Taxonomy" id="985250"/>
    <lineage>
        <taxon>Bacteria</taxon>
        <taxon>Pseudomonadati</taxon>
        <taxon>Pseudomonadota</taxon>
        <taxon>Gammaproteobacteria</taxon>
        <taxon>Nevskiales</taxon>
        <taxon>Nevskiaceae</taxon>
        <taxon>Sinimarinibacterium</taxon>
    </lineage>
</organism>
<comment type="caution">
    <text evidence="4">The sequence shown here is derived from an EMBL/GenBank/DDBJ whole genome shotgun (WGS) entry which is preliminary data.</text>
</comment>
<dbReference type="NCBIfam" id="NF038402">
    <property type="entry name" value="TroA_like"/>
    <property type="match status" value="1"/>
</dbReference>
<keyword evidence="1 2" id="KW-0732">Signal</keyword>
<feature type="signal peptide" evidence="2">
    <location>
        <begin position="1"/>
        <end position="18"/>
    </location>
</feature>
<dbReference type="RefSeq" id="WP_110264105.1">
    <property type="nucleotide sequence ID" value="NZ_CAKZQT010000020.1"/>
</dbReference>
<evidence type="ECO:0000259" key="3">
    <source>
        <dbReference type="PROSITE" id="PS50983"/>
    </source>
</evidence>
<dbReference type="Gene3D" id="3.40.50.1980">
    <property type="entry name" value="Nitrogenase molybdenum iron protein domain"/>
    <property type="match status" value="2"/>
</dbReference>
<dbReference type="OrthoDB" id="6495095at2"/>
<evidence type="ECO:0000256" key="2">
    <source>
        <dbReference type="SAM" id="SignalP"/>
    </source>
</evidence>
<proteinExistence type="predicted"/>
<dbReference type="SUPFAM" id="SSF53807">
    <property type="entry name" value="Helical backbone' metal receptor"/>
    <property type="match status" value="1"/>
</dbReference>
<dbReference type="InterPro" id="IPR054828">
    <property type="entry name" value="Vit_B12_bind_prot"/>
</dbReference>
<protein>
    <submittedName>
        <fullName evidence="4">Iron complex transport system substrate-binding protein</fullName>
    </submittedName>
</protein>
<evidence type="ECO:0000313" key="5">
    <source>
        <dbReference type="Proteomes" id="UP000248330"/>
    </source>
</evidence>
<dbReference type="PANTHER" id="PTHR30535:SF4">
    <property type="entry name" value="HEMIN-BINDING PERIPLASMIC PROTEIN HMUT"/>
    <property type="match status" value="1"/>
</dbReference>
<dbReference type="PANTHER" id="PTHR30535">
    <property type="entry name" value="VITAMIN B12-BINDING PROTEIN"/>
    <property type="match status" value="1"/>
</dbReference>
<reference evidence="4 5" key="1">
    <citation type="submission" date="2018-04" db="EMBL/GenBank/DDBJ databases">
        <title>Genomic Encyclopedia of Type Strains, Phase IV (KMG-IV): sequencing the most valuable type-strain genomes for metagenomic binning, comparative biology and taxonomic classification.</title>
        <authorList>
            <person name="Goeker M."/>
        </authorList>
    </citation>
    <scope>NUCLEOTIDE SEQUENCE [LARGE SCALE GENOMIC DNA]</scope>
    <source>
        <strain evidence="4 5">DSM 104150</strain>
    </source>
</reference>
<dbReference type="Pfam" id="PF01497">
    <property type="entry name" value="Peripla_BP_2"/>
    <property type="match status" value="1"/>
</dbReference>
<evidence type="ECO:0000313" key="4">
    <source>
        <dbReference type="EMBL" id="PXV70445.1"/>
    </source>
</evidence>
<dbReference type="InterPro" id="IPR050902">
    <property type="entry name" value="ABC_Transporter_SBP"/>
</dbReference>
<dbReference type="AlphaFoldDB" id="A0A318EHY2"/>
<name>A0A318EHY2_9GAMM</name>
<dbReference type="InterPro" id="IPR002491">
    <property type="entry name" value="ABC_transptr_periplasmic_BD"/>
</dbReference>
<dbReference type="EMBL" id="QICN01000002">
    <property type="protein sequence ID" value="PXV70445.1"/>
    <property type="molecule type" value="Genomic_DNA"/>
</dbReference>
<accession>A0A318EHY2</accession>